<name>A0A8A4TEE2_SULCO</name>
<dbReference type="PANTHER" id="PTHR30572:SF4">
    <property type="entry name" value="ABC TRANSPORTER PERMEASE YTRF"/>
    <property type="match status" value="1"/>
</dbReference>
<accession>A0A8A4TEE2</accession>
<organism evidence="10 11">
    <name type="scientific">Sulfidibacter corallicola</name>
    <dbReference type="NCBI Taxonomy" id="2818388"/>
    <lineage>
        <taxon>Bacteria</taxon>
        <taxon>Pseudomonadati</taxon>
        <taxon>Acidobacteriota</taxon>
        <taxon>Holophagae</taxon>
        <taxon>Acanthopleuribacterales</taxon>
        <taxon>Acanthopleuribacteraceae</taxon>
        <taxon>Sulfidibacter</taxon>
    </lineage>
</organism>
<evidence type="ECO:0000256" key="2">
    <source>
        <dbReference type="ARBA" id="ARBA00022475"/>
    </source>
</evidence>
<gene>
    <name evidence="10" type="ORF">J3U87_22330</name>
</gene>
<feature type="transmembrane region" description="Helical" evidence="7">
    <location>
        <begin position="281"/>
        <end position="307"/>
    </location>
</feature>
<dbReference type="Pfam" id="PF02687">
    <property type="entry name" value="FtsX"/>
    <property type="match status" value="1"/>
</dbReference>
<keyword evidence="11" id="KW-1185">Reference proteome</keyword>
<dbReference type="PANTHER" id="PTHR30572">
    <property type="entry name" value="MEMBRANE COMPONENT OF TRANSPORTER-RELATED"/>
    <property type="match status" value="1"/>
</dbReference>
<evidence type="ECO:0000256" key="1">
    <source>
        <dbReference type="ARBA" id="ARBA00004651"/>
    </source>
</evidence>
<comment type="subcellular location">
    <subcellularLocation>
        <location evidence="1">Cell membrane</location>
        <topology evidence="1">Multi-pass membrane protein</topology>
    </subcellularLocation>
</comment>
<protein>
    <submittedName>
        <fullName evidence="10">ABC transporter permease</fullName>
    </submittedName>
</protein>
<dbReference type="KEGG" id="scor:J3U87_22330"/>
<evidence type="ECO:0000313" key="10">
    <source>
        <dbReference type="EMBL" id="QTD48326.1"/>
    </source>
</evidence>
<dbReference type="InterPro" id="IPR003838">
    <property type="entry name" value="ABC3_permease_C"/>
</dbReference>
<dbReference type="Proteomes" id="UP000663929">
    <property type="component" value="Chromosome"/>
</dbReference>
<evidence type="ECO:0000259" key="9">
    <source>
        <dbReference type="Pfam" id="PF12704"/>
    </source>
</evidence>
<dbReference type="RefSeq" id="WP_237377981.1">
    <property type="nucleotide sequence ID" value="NZ_CP071793.1"/>
</dbReference>
<evidence type="ECO:0000256" key="5">
    <source>
        <dbReference type="ARBA" id="ARBA00023136"/>
    </source>
</evidence>
<sequence>MNLELGPIFRGMLRNKIGFGLLVFEIAITLAIGLNCVTMVKREIERVGKESGLDEENLIAISINPFGTAFEESSYRQQVVADDMALLRARPEIRDAVLVSPFPLQGGGSSLQAKPLGAPDTALVRAPRYIGGSHMVETFGLSIAEGRDFTEADVLRTSDLPEQLNVLVTRDLADALYPDGNGLGKQVDIQIEGLACTIVGIVDYMYTPYDNGGPMETRIIFFPGLRTSAGFSSYLVRTEPGHRDTTIAALNDLLLAKYPDRVLRIRSVESMKETAYFFNRFVIIVLSSVVVLLVLVTAIGLLGMTWFSVARRTHQIGVRRALGATRVAILRFFFVENSLVTVLGMTLGLALAIGLNRILIVQTSGQPLTPILVLISLVFLWSIGLAATLWPAWRGSRIEPAIASRNV</sequence>
<dbReference type="InterPro" id="IPR050250">
    <property type="entry name" value="Macrolide_Exporter_MacB"/>
</dbReference>
<evidence type="ECO:0000256" key="4">
    <source>
        <dbReference type="ARBA" id="ARBA00022989"/>
    </source>
</evidence>
<reference evidence="10" key="1">
    <citation type="submission" date="2021-03" db="EMBL/GenBank/DDBJ databases">
        <title>Acanthopleuribacteraceae sp. M133.</title>
        <authorList>
            <person name="Wang G."/>
        </authorList>
    </citation>
    <scope>NUCLEOTIDE SEQUENCE</scope>
    <source>
        <strain evidence="10">M133</strain>
    </source>
</reference>
<evidence type="ECO:0000313" key="11">
    <source>
        <dbReference type="Proteomes" id="UP000663929"/>
    </source>
</evidence>
<feature type="domain" description="MacB-like periplasmic core" evidence="9">
    <location>
        <begin position="27"/>
        <end position="246"/>
    </location>
</feature>
<keyword evidence="5 7" id="KW-0472">Membrane</keyword>
<evidence type="ECO:0000256" key="6">
    <source>
        <dbReference type="ARBA" id="ARBA00038076"/>
    </source>
</evidence>
<dbReference type="AlphaFoldDB" id="A0A8A4TEE2"/>
<evidence type="ECO:0000259" key="8">
    <source>
        <dbReference type="Pfam" id="PF02687"/>
    </source>
</evidence>
<evidence type="ECO:0000256" key="7">
    <source>
        <dbReference type="SAM" id="Phobius"/>
    </source>
</evidence>
<feature type="domain" description="ABC3 transporter permease C-terminal" evidence="8">
    <location>
        <begin position="288"/>
        <end position="400"/>
    </location>
</feature>
<dbReference type="Pfam" id="PF12704">
    <property type="entry name" value="MacB_PCD"/>
    <property type="match status" value="1"/>
</dbReference>
<dbReference type="GO" id="GO:0005886">
    <property type="term" value="C:plasma membrane"/>
    <property type="evidence" value="ECO:0007669"/>
    <property type="project" value="UniProtKB-SubCell"/>
</dbReference>
<feature type="transmembrane region" description="Helical" evidence="7">
    <location>
        <begin position="339"/>
        <end position="359"/>
    </location>
</feature>
<keyword evidence="3 7" id="KW-0812">Transmembrane</keyword>
<feature type="transmembrane region" description="Helical" evidence="7">
    <location>
        <begin position="17"/>
        <end position="40"/>
    </location>
</feature>
<evidence type="ECO:0000256" key="3">
    <source>
        <dbReference type="ARBA" id="ARBA00022692"/>
    </source>
</evidence>
<dbReference type="InterPro" id="IPR025857">
    <property type="entry name" value="MacB_PCD"/>
</dbReference>
<dbReference type="GO" id="GO:0022857">
    <property type="term" value="F:transmembrane transporter activity"/>
    <property type="evidence" value="ECO:0007669"/>
    <property type="project" value="TreeGrafter"/>
</dbReference>
<keyword evidence="2" id="KW-1003">Cell membrane</keyword>
<comment type="similarity">
    <text evidence="6">Belongs to the ABC-4 integral membrane protein family.</text>
</comment>
<proteinExistence type="inferred from homology"/>
<feature type="transmembrane region" description="Helical" evidence="7">
    <location>
        <begin position="371"/>
        <end position="393"/>
    </location>
</feature>
<keyword evidence="4 7" id="KW-1133">Transmembrane helix</keyword>
<dbReference type="EMBL" id="CP071793">
    <property type="protein sequence ID" value="QTD48326.1"/>
    <property type="molecule type" value="Genomic_DNA"/>
</dbReference>